<dbReference type="Proteomes" id="UP000053144">
    <property type="component" value="Unassembled WGS sequence"/>
</dbReference>
<protein>
    <submittedName>
        <fullName evidence="1">Uncharacterized protein</fullName>
    </submittedName>
</protein>
<evidence type="ECO:0000313" key="1">
    <source>
        <dbReference type="EMBL" id="KOM26923.1"/>
    </source>
</evidence>
<reference evidence="2" key="1">
    <citation type="journal article" date="2015" name="Proc. Natl. Acad. Sci. U.S.A.">
        <title>Genome sequencing of adzuki bean (Vigna angularis) provides insight into high starch and low fat accumulation and domestication.</title>
        <authorList>
            <person name="Yang K."/>
            <person name="Tian Z."/>
            <person name="Chen C."/>
            <person name="Luo L."/>
            <person name="Zhao B."/>
            <person name="Wang Z."/>
            <person name="Yu L."/>
            <person name="Li Y."/>
            <person name="Sun Y."/>
            <person name="Li W."/>
            <person name="Chen Y."/>
            <person name="Li Y."/>
            <person name="Zhang Y."/>
            <person name="Ai D."/>
            <person name="Zhao J."/>
            <person name="Shang C."/>
            <person name="Ma Y."/>
            <person name="Wu B."/>
            <person name="Wang M."/>
            <person name="Gao L."/>
            <person name="Sun D."/>
            <person name="Zhang P."/>
            <person name="Guo F."/>
            <person name="Wang W."/>
            <person name="Li Y."/>
            <person name="Wang J."/>
            <person name="Varshney R.K."/>
            <person name="Wang J."/>
            <person name="Ling H.Q."/>
            <person name="Wan P."/>
        </authorList>
    </citation>
    <scope>NUCLEOTIDE SEQUENCE</scope>
    <source>
        <strain evidence="2">cv. Jingnong 6</strain>
    </source>
</reference>
<dbReference type="Gramene" id="KOM26923">
    <property type="protein sequence ID" value="KOM26923"/>
    <property type="gene ID" value="LR48_Vigan346s000500"/>
</dbReference>
<proteinExistence type="predicted"/>
<sequence>MREVKHLRDGHRKWVGHVVVVEVEDLESLDTRELWGKGLVEAIVGEVEEAKGREGGERRRDGVGELIVGEGEIGEEWEVSYVDGESPGVVESGELKSDDVAMGITCDVEPEIVRG</sequence>
<name>A0A0L9T8L5_PHAAN</name>
<organism evidence="1 2">
    <name type="scientific">Phaseolus angularis</name>
    <name type="common">Azuki bean</name>
    <name type="synonym">Vigna angularis</name>
    <dbReference type="NCBI Taxonomy" id="3914"/>
    <lineage>
        <taxon>Eukaryota</taxon>
        <taxon>Viridiplantae</taxon>
        <taxon>Streptophyta</taxon>
        <taxon>Embryophyta</taxon>
        <taxon>Tracheophyta</taxon>
        <taxon>Spermatophyta</taxon>
        <taxon>Magnoliopsida</taxon>
        <taxon>eudicotyledons</taxon>
        <taxon>Gunneridae</taxon>
        <taxon>Pentapetalae</taxon>
        <taxon>rosids</taxon>
        <taxon>fabids</taxon>
        <taxon>Fabales</taxon>
        <taxon>Fabaceae</taxon>
        <taxon>Papilionoideae</taxon>
        <taxon>50 kb inversion clade</taxon>
        <taxon>NPAAA clade</taxon>
        <taxon>indigoferoid/millettioid clade</taxon>
        <taxon>Phaseoleae</taxon>
        <taxon>Vigna</taxon>
    </lineage>
</organism>
<dbReference type="EMBL" id="KQ258352">
    <property type="protein sequence ID" value="KOM26923.1"/>
    <property type="molecule type" value="Genomic_DNA"/>
</dbReference>
<gene>
    <name evidence="1" type="ORF">LR48_Vigan346s000500</name>
</gene>
<evidence type="ECO:0000313" key="2">
    <source>
        <dbReference type="Proteomes" id="UP000053144"/>
    </source>
</evidence>
<accession>A0A0L9T8L5</accession>
<dbReference type="AlphaFoldDB" id="A0A0L9T8L5"/>